<comment type="caution">
    <text evidence="3">The sequence shown here is derived from an EMBL/GenBank/DDBJ whole genome shotgun (WGS) entry which is preliminary data.</text>
</comment>
<keyword evidence="2" id="KW-1133">Transmembrane helix</keyword>
<evidence type="ECO:0000313" key="3">
    <source>
        <dbReference type="EMBL" id="KTW30391.1"/>
    </source>
</evidence>
<evidence type="ECO:0000256" key="2">
    <source>
        <dbReference type="SAM" id="Phobius"/>
    </source>
</evidence>
<gene>
    <name evidence="3" type="ORF">T551_01674</name>
</gene>
<keyword evidence="2" id="KW-0472">Membrane</keyword>
<reference evidence="4" key="1">
    <citation type="journal article" date="2016" name="Nat. Commun.">
        <title>Genome analysis of three Pneumocystis species reveals adaptation mechanisms to life exclusively in mammalian hosts.</title>
        <authorList>
            <person name="Ma L."/>
            <person name="Chen Z."/>
            <person name="Huang D.W."/>
            <person name="Kutty G."/>
            <person name="Ishihara M."/>
            <person name="Wang H."/>
            <person name="Abouelleil A."/>
            <person name="Bishop L."/>
            <person name="Davey E."/>
            <person name="Deng R."/>
            <person name="Deng X."/>
            <person name="Fan L."/>
            <person name="Fantoni G."/>
            <person name="Fitzgerald M."/>
            <person name="Gogineni E."/>
            <person name="Goldberg J.M."/>
            <person name="Handley G."/>
            <person name="Hu X."/>
            <person name="Huber C."/>
            <person name="Jiao X."/>
            <person name="Jones K."/>
            <person name="Levin J.Z."/>
            <person name="Liu Y."/>
            <person name="Macdonald P."/>
            <person name="Melnikov A."/>
            <person name="Raley C."/>
            <person name="Sassi M."/>
            <person name="Sherman B.T."/>
            <person name="Song X."/>
            <person name="Sykes S."/>
            <person name="Tran B."/>
            <person name="Walsh L."/>
            <person name="Xia Y."/>
            <person name="Yang J."/>
            <person name="Young S."/>
            <person name="Zeng Q."/>
            <person name="Zheng X."/>
            <person name="Stephens R."/>
            <person name="Nusbaum C."/>
            <person name="Birren B.W."/>
            <person name="Azadi P."/>
            <person name="Lempicki R.A."/>
            <person name="Cuomo C.A."/>
            <person name="Kovacs J.A."/>
        </authorList>
    </citation>
    <scope>NUCLEOTIDE SEQUENCE [LARGE SCALE GENOMIC DNA]</scope>
    <source>
        <strain evidence="4">RU7</strain>
    </source>
</reference>
<dbReference type="AlphaFoldDB" id="A0A0W4ZPT2"/>
<keyword evidence="1" id="KW-0175">Coiled coil</keyword>
<dbReference type="VEuPathDB" id="FungiDB:T551_01674"/>
<evidence type="ECO:0000256" key="1">
    <source>
        <dbReference type="SAM" id="Coils"/>
    </source>
</evidence>
<feature type="coiled-coil region" evidence="1">
    <location>
        <begin position="99"/>
        <end position="133"/>
    </location>
</feature>
<accession>A0A0W4ZPT2</accession>
<proteinExistence type="predicted"/>
<dbReference type="PANTHER" id="PTHR37849">
    <property type="entry name" value="YALI0E11605P"/>
    <property type="match status" value="1"/>
</dbReference>
<dbReference type="PANTHER" id="PTHR37849:SF1">
    <property type="entry name" value="YALI0E11605P"/>
    <property type="match status" value="1"/>
</dbReference>
<protein>
    <submittedName>
        <fullName evidence="3">Uncharacterized protein</fullName>
    </submittedName>
</protein>
<dbReference type="OrthoDB" id="5331396at2759"/>
<sequence>MTLWRMKWTLNRSQNIVDIARCLRTSRCLFVYKNIRLYADTKAPHALKDISQPLVVSSFRGGFLGFFIGTSFATAAGYYFLINEYQHASNTFLLSIEELQRITDSIIESVKQIEEMEKNVKKLQNNVVTKSDIQDVRTDTKKMIESLNLADLEVNERLSELEMDVAKLSRYAHTIM</sequence>
<dbReference type="RefSeq" id="XP_018229682.1">
    <property type="nucleotide sequence ID" value="XM_018373937.1"/>
</dbReference>
<keyword evidence="4" id="KW-1185">Reference proteome</keyword>
<dbReference type="GeneID" id="28940192"/>
<dbReference type="Proteomes" id="UP000053447">
    <property type="component" value="Unassembled WGS sequence"/>
</dbReference>
<evidence type="ECO:0000313" key="4">
    <source>
        <dbReference type="Proteomes" id="UP000053447"/>
    </source>
</evidence>
<feature type="transmembrane region" description="Helical" evidence="2">
    <location>
        <begin position="63"/>
        <end position="82"/>
    </location>
</feature>
<keyword evidence="2" id="KW-0812">Transmembrane</keyword>
<name>A0A0W4ZPT2_PNEJ7</name>
<dbReference type="EMBL" id="LFWA01000007">
    <property type="protein sequence ID" value="KTW30391.1"/>
    <property type="molecule type" value="Genomic_DNA"/>
</dbReference>
<organism evidence="3 4">
    <name type="scientific">Pneumocystis jirovecii (strain RU7)</name>
    <name type="common">Human pneumocystis pneumonia agent</name>
    <dbReference type="NCBI Taxonomy" id="1408657"/>
    <lineage>
        <taxon>Eukaryota</taxon>
        <taxon>Fungi</taxon>
        <taxon>Dikarya</taxon>
        <taxon>Ascomycota</taxon>
        <taxon>Taphrinomycotina</taxon>
        <taxon>Pneumocystomycetes</taxon>
        <taxon>Pneumocystaceae</taxon>
        <taxon>Pneumocystis</taxon>
    </lineage>
</organism>